<sequence>MLLRQVNAERPFEARRGEVMKVWSSIAQKIENDGDFERPGFDAKKAQHRFDVLLKHHRAFDRESMLASEIDQNYDEKLQLLDELLSSVDDCIMEERDRAETATSDAKREESEGERIRNESLSSLRKRKKTEDNADDTCTGGGRLSKLTLAMQGENKVDLDLRKSKSDFRKYQFEKELVEREKDRIERKKERSFAMEQSRQQHETIIAMLEMLSKK</sequence>
<protein>
    <submittedName>
        <fullName evidence="2">Uncharacterized protein</fullName>
    </submittedName>
</protein>
<evidence type="ECO:0000313" key="3">
    <source>
        <dbReference type="Proteomes" id="UP000481153"/>
    </source>
</evidence>
<gene>
    <name evidence="2" type="ORF">Ae201684_016329</name>
</gene>
<evidence type="ECO:0000313" key="2">
    <source>
        <dbReference type="EMBL" id="KAF0725177.1"/>
    </source>
</evidence>
<dbReference type="AlphaFoldDB" id="A0A6G0WDW2"/>
<organism evidence="2 3">
    <name type="scientific">Aphanomyces euteiches</name>
    <dbReference type="NCBI Taxonomy" id="100861"/>
    <lineage>
        <taxon>Eukaryota</taxon>
        <taxon>Sar</taxon>
        <taxon>Stramenopiles</taxon>
        <taxon>Oomycota</taxon>
        <taxon>Saprolegniomycetes</taxon>
        <taxon>Saprolegniales</taxon>
        <taxon>Verrucalvaceae</taxon>
        <taxon>Aphanomyces</taxon>
    </lineage>
</organism>
<feature type="compositionally biased region" description="Basic and acidic residues" evidence="1">
    <location>
        <begin position="96"/>
        <end position="118"/>
    </location>
</feature>
<dbReference type="EMBL" id="VJMJ01000249">
    <property type="protein sequence ID" value="KAF0725177.1"/>
    <property type="molecule type" value="Genomic_DNA"/>
</dbReference>
<proteinExistence type="predicted"/>
<keyword evidence="3" id="KW-1185">Reference proteome</keyword>
<dbReference type="VEuPathDB" id="FungiDB:AeMF1_006557"/>
<evidence type="ECO:0000256" key="1">
    <source>
        <dbReference type="SAM" id="MobiDB-lite"/>
    </source>
</evidence>
<reference evidence="2 3" key="1">
    <citation type="submission" date="2019-07" db="EMBL/GenBank/DDBJ databases">
        <title>Genomics analysis of Aphanomyces spp. identifies a new class of oomycete effector associated with host adaptation.</title>
        <authorList>
            <person name="Gaulin E."/>
        </authorList>
    </citation>
    <scope>NUCLEOTIDE SEQUENCE [LARGE SCALE GENOMIC DNA]</scope>
    <source>
        <strain evidence="2 3">ATCC 201684</strain>
    </source>
</reference>
<name>A0A6G0WDW2_9STRA</name>
<feature type="region of interest" description="Disordered" evidence="1">
    <location>
        <begin position="96"/>
        <end position="139"/>
    </location>
</feature>
<dbReference type="PANTHER" id="PTHR37558">
    <property type="entry name" value="HTH CENPB-TYPE DOMAIN-CONTAINING PROTEIN"/>
    <property type="match status" value="1"/>
</dbReference>
<accession>A0A6G0WDW2</accession>
<dbReference type="Proteomes" id="UP000481153">
    <property type="component" value="Unassembled WGS sequence"/>
</dbReference>
<comment type="caution">
    <text evidence="2">The sequence shown here is derived from an EMBL/GenBank/DDBJ whole genome shotgun (WGS) entry which is preliminary data.</text>
</comment>
<dbReference type="PANTHER" id="PTHR37558:SF1">
    <property type="entry name" value="HTH CENPB-TYPE DOMAIN-CONTAINING PROTEIN"/>
    <property type="match status" value="1"/>
</dbReference>